<organism evidence="2 3">
    <name type="scientific">Geobacter argillaceus</name>
    <dbReference type="NCBI Taxonomy" id="345631"/>
    <lineage>
        <taxon>Bacteria</taxon>
        <taxon>Pseudomonadati</taxon>
        <taxon>Thermodesulfobacteriota</taxon>
        <taxon>Desulfuromonadia</taxon>
        <taxon>Geobacterales</taxon>
        <taxon>Geobacteraceae</taxon>
        <taxon>Geobacter</taxon>
    </lineage>
</organism>
<gene>
    <name evidence="2" type="ORF">JN12_02982</name>
</gene>
<dbReference type="RefSeq" id="WP_145024157.1">
    <property type="nucleotide sequence ID" value="NZ_VLLN01000020.1"/>
</dbReference>
<dbReference type="EMBL" id="VLLN01000020">
    <property type="protein sequence ID" value="TWJ17587.1"/>
    <property type="molecule type" value="Genomic_DNA"/>
</dbReference>
<reference evidence="2 3" key="1">
    <citation type="submission" date="2019-07" db="EMBL/GenBank/DDBJ databases">
        <title>Genomic Encyclopedia of Archaeal and Bacterial Type Strains, Phase II (KMG-II): from individual species to whole genera.</title>
        <authorList>
            <person name="Goeker M."/>
        </authorList>
    </citation>
    <scope>NUCLEOTIDE SEQUENCE [LARGE SCALE GENOMIC DNA]</scope>
    <source>
        <strain evidence="2 3">ATCC BAA-1139</strain>
    </source>
</reference>
<dbReference type="Proteomes" id="UP000319449">
    <property type="component" value="Unassembled WGS sequence"/>
</dbReference>
<proteinExistence type="predicted"/>
<sequence length="113" mass="12505">MKKNMIVGIAMTFAIFSVSSVSASASNPGILVVNSVDKQAYNQFTQETEPLRVALKTKELELNKQYAYRDYEGGLHEGIDVGKITQLEAEINSLKDKINTVAKKYEFTILSGN</sequence>
<feature type="signal peptide" evidence="1">
    <location>
        <begin position="1"/>
        <end position="23"/>
    </location>
</feature>
<comment type="caution">
    <text evidence="2">The sequence shown here is derived from an EMBL/GenBank/DDBJ whole genome shotgun (WGS) entry which is preliminary data.</text>
</comment>
<accession>A0A562VIN7</accession>
<evidence type="ECO:0000313" key="3">
    <source>
        <dbReference type="Proteomes" id="UP000319449"/>
    </source>
</evidence>
<keyword evidence="1" id="KW-0732">Signal</keyword>
<protein>
    <submittedName>
        <fullName evidence="2">Uncharacterized protein</fullName>
    </submittedName>
</protein>
<name>A0A562VIN7_9BACT</name>
<evidence type="ECO:0000256" key="1">
    <source>
        <dbReference type="SAM" id="SignalP"/>
    </source>
</evidence>
<dbReference type="AlphaFoldDB" id="A0A562VIN7"/>
<evidence type="ECO:0000313" key="2">
    <source>
        <dbReference type="EMBL" id="TWJ17587.1"/>
    </source>
</evidence>
<keyword evidence="3" id="KW-1185">Reference proteome</keyword>
<feature type="chain" id="PRO_5021945994" evidence="1">
    <location>
        <begin position="24"/>
        <end position="113"/>
    </location>
</feature>
<dbReference type="OrthoDB" id="5398437at2"/>